<reference evidence="1" key="1">
    <citation type="submission" date="2023-02" db="EMBL/GenBank/DDBJ databases">
        <title>Genome of toxic invasive species Heracleum sosnowskyi carries increased number of genes despite the absence of recent whole-genome duplications.</title>
        <authorList>
            <person name="Schelkunov M."/>
            <person name="Shtratnikova V."/>
            <person name="Makarenko M."/>
            <person name="Klepikova A."/>
            <person name="Omelchenko D."/>
            <person name="Novikova G."/>
            <person name="Obukhova E."/>
            <person name="Bogdanov V."/>
            <person name="Penin A."/>
            <person name="Logacheva M."/>
        </authorList>
    </citation>
    <scope>NUCLEOTIDE SEQUENCE</scope>
    <source>
        <strain evidence="1">Hsosn_3</strain>
        <tissue evidence="1">Leaf</tissue>
    </source>
</reference>
<dbReference type="Proteomes" id="UP001237642">
    <property type="component" value="Unassembled WGS sequence"/>
</dbReference>
<keyword evidence="2" id="KW-1185">Reference proteome</keyword>
<evidence type="ECO:0000313" key="2">
    <source>
        <dbReference type="Proteomes" id="UP001237642"/>
    </source>
</evidence>
<proteinExistence type="predicted"/>
<evidence type="ECO:0000313" key="1">
    <source>
        <dbReference type="EMBL" id="KAK1392032.1"/>
    </source>
</evidence>
<sequence>MEGHSTFSEILGPDATSLSQRLKPQKKSAPLPDMLLQHAIGDAACIVHALDARDNGSNTYVPRSELDQEIQQLAAIILRKDDVHWAEYIHVSSSVVDKMVDKFGKTINEDTDNGNPNLSNDDFPMMISLLSMNCMNCSLAS</sequence>
<reference evidence="1" key="2">
    <citation type="submission" date="2023-05" db="EMBL/GenBank/DDBJ databases">
        <authorList>
            <person name="Schelkunov M.I."/>
        </authorList>
    </citation>
    <scope>NUCLEOTIDE SEQUENCE</scope>
    <source>
        <strain evidence="1">Hsosn_3</strain>
        <tissue evidence="1">Leaf</tissue>
    </source>
</reference>
<gene>
    <name evidence="1" type="ORF">POM88_011088</name>
</gene>
<dbReference type="EMBL" id="JAUIZM010000003">
    <property type="protein sequence ID" value="KAK1392032.1"/>
    <property type="molecule type" value="Genomic_DNA"/>
</dbReference>
<accession>A0AAD8ITW8</accession>
<comment type="caution">
    <text evidence="1">The sequence shown here is derived from an EMBL/GenBank/DDBJ whole genome shotgun (WGS) entry which is preliminary data.</text>
</comment>
<name>A0AAD8ITW8_9APIA</name>
<dbReference type="AlphaFoldDB" id="A0AAD8ITW8"/>
<protein>
    <submittedName>
        <fullName evidence="1">Uncharacterized protein</fullName>
    </submittedName>
</protein>
<organism evidence="1 2">
    <name type="scientific">Heracleum sosnowskyi</name>
    <dbReference type="NCBI Taxonomy" id="360622"/>
    <lineage>
        <taxon>Eukaryota</taxon>
        <taxon>Viridiplantae</taxon>
        <taxon>Streptophyta</taxon>
        <taxon>Embryophyta</taxon>
        <taxon>Tracheophyta</taxon>
        <taxon>Spermatophyta</taxon>
        <taxon>Magnoliopsida</taxon>
        <taxon>eudicotyledons</taxon>
        <taxon>Gunneridae</taxon>
        <taxon>Pentapetalae</taxon>
        <taxon>asterids</taxon>
        <taxon>campanulids</taxon>
        <taxon>Apiales</taxon>
        <taxon>Apiaceae</taxon>
        <taxon>Apioideae</taxon>
        <taxon>apioid superclade</taxon>
        <taxon>Tordylieae</taxon>
        <taxon>Tordyliinae</taxon>
        <taxon>Heracleum</taxon>
    </lineage>
</organism>